<accession>A0A974E1X5</accession>
<feature type="non-terminal residue" evidence="1">
    <location>
        <position position="21"/>
    </location>
</feature>
<name>A0A974E1X5_XENLA</name>
<protein>
    <submittedName>
        <fullName evidence="1">Uncharacterized protein</fullName>
    </submittedName>
</protein>
<sequence length="21" mass="2128">SSLVICIVSVTSALDSYGEKG</sequence>
<reference evidence="2" key="1">
    <citation type="journal article" date="2016" name="Nature">
        <title>Genome evolution in the allotetraploid frog Xenopus laevis.</title>
        <authorList>
            <person name="Session A.M."/>
            <person name="Uno Y."/>
            <person name="Kwon T."/>
            <person name="Chapman J.A."/>
            <person name="Toyoda A."/>
            <person name="Takahashi S."/>
            <person name="Fukui A."/>
            <person name="Hikosaka A."/>
            <person name="Suzuki A."/>
            <person name="Kondo M."/>
            <person name="van Heeringen S.J."/>
            <person name="Quigley I."/>
            <person name="Heinz S."/>
            <person name="Ogino H."/>
            <person name="Ochi H."/>
            <person name="Hellsten U."/>
            <person name="Lyons J.B."/>
            <person name="Simakov O."/>
            <person name="Putnam N."/>
            <person name="Stites J."/>
            <person name="Kuroki Y."/>
            <person name="Tanaka T."/>
            <person name="Michiue T."/>
            <person name="Watanabe M."/>
            <person name="Bogdanovic O."/>
            <person name="Lister R."/>
            <person name="Georgiou G."/>
            <person name="Paranjpe S.S."/>
            <person name="van Kruijsbergen I."/>
            <person name="Shu S."/>
            <person name="Carlson J."/>
            <person name="Kinoshita T."/>
            <person name="Ohta Y."/>
            <person name="Mawaribuchi S."/>
            <person name="Jenkins J."/>
            <person name="Grimwood J."/>
            <person name="Schmutz J."/>
            <person name="Mitros T."/>
            <person name="Mozaffari S.V."/>
            <person name="Suzuki Y."/>
            <person name="Haramoto Y."/>
            <person name="Yamamoto T.S."/>
            <person name="Takagi C."/>
            <person name="Heald R."/>
            <person name="Miller K."/>
            <person name="Haudenschild C."/>
            <person name="Kitzman J."/>
            <person name="Nakayama T."/>
            <person name="Izutsu Y."/>
            <person name="Robert J."/>
            <person name="Fortriede J."/>
            <person name="Burns K."/>
            <person name="Lotay V."/>
            <person name="Karimi K."/>
            <person name="Yasuoka Y."/>
            <person name="Dichmann D.S."/>
            <person name="Flajnik M.F."/>
            <person name="Houston D.W."/>
            <person name="Shendure J."/>
            <person name="DuPasquier L."/>
            <person name="Vize P.D."/>
            <person name="Zorn A.M."/>
            <person name="Ito M."/>
            <person name="Marcotte E.M."/>
            <person name="Wallingford J.B."/>
            <person name="Ito Y."/>
            <person name="Asashima M."/>
            <person name="Ueno N."/>
            <person name="Matsuda Y."/>
            <person name="Veenstra G.J."/>
            <person name="Fujiyama A."/>
            <person name="Harland R.M."/>
            <person name="Taira M."/>
            <person name="Rokhsar D.S."/>
        </authorList>
    </citation>
    <scope>NUCLEOTIDE SEQUENCE [LARGE SCALE GENOMIC DNA]</scope>
    <source>
        <strain evidence="2">J</strain>
    </source>
</reference>
<dbReference type="EMBL" id="CM004466">
    <property type="protein sequence ID" value="OCU01964.1"/>
    <property type="molecule type" value="Genomic_DNA"/>
</dbReference>
<evidence type="ECO:0000313" key="1">
    <source>
        <dbReference type="EMBL" id="OCU01964.1"/>
    </source>
</evidence>
<feature type="non-terminal residue" evidence="1">
    <location>
        <position position="1"/>
    </location>
</feature>
<dbReference type="AlphaFoldDB" id="A0A974E1X5"/>
<gene>
    <name evidence="1" type="ORF">XELAEV_1800773910mg</name>
</gene>
<organism evidence="1 2">
    <name type="scientific">Xenopus laevis</name>
    <name type="common">African clawed frog</name>
    <dbReference type="NCBI Taxonomy" id="8355"/>
    <lineage>
        <taxon>Eukaryota</taxon>
        <taxon>Metazoa</taxon>
        <taxon>Chordata</taxon>
        <taxon>Craniata</taxon>
        <taxon>Vertebrata</taxon>
        <taxon>Euteleostomi</taxon>
        <taxon>Amphibia</taxon>
        <taxon>Batrachia</taxon>
        <taxon>Anura</taxon>
        <taxon>Pipoidea</taxon>
        <taxon>Pipidae</taxon>
        <taxon>Xenopodinae</taxon>
        <taxon>Xenopus</taxon>
        <taxon>Xenopus</taxon>
    </lineage>
</organism>
<evidence type="ECO:0000313" key="2">
    <source>
        <dbReference type="Proteomes" id="UP000694892"/>
    </source>
</evidence>
<proteinExistence type="predicted"/>
<dbReference type="Proteomes" id="UP000694892">
    <property type="component" value="Chromosome 1L"/>
</dbReference>